<reference evidence="1 2" key="1">
    <citation type="submission" date="2015-05" db="EMBL/GenBank/DDBJ databases">
        <authorList>
            <person name="Wang D.B."/>
            <person name="Wang M."/>
        </authorList>
    </citation>
    <scope>NUCLEOTIDE SEQUENCE [LARGE SCALE GENOMIC DNA]</scope>
    <source>
        <strain evidence="1 2">IMCC 12053</strain>
    </source>
</reference>
<dbReference type="EMBL" id="CP012023">
    <property type="protein sequence ID" value="ALI55525.1"/>
    <property type="molecule type" value="Genomic_DNA"/>
</dbReference>
<dbReference type="KEGG" id="cmar:IMCC12053_1578"/>
<evidence type="ECO:0000313" key="2">
    <source>
        <dbReference type="Proteomes" id="UP000064920"/>
    </source>
</evidence>
<sequence>MRAEPVSLLGLHALPRTTSSLMEASPRPLPIAFRETEPRSPSLFSDRDAGTFFAPLPPRVELAPKRPTIGLQHLAGPPKDVEWIRKIIGRAESGAAGYDAVQHGAKRKTPKRPTAMTLGEIFAWIKDTPGQPHAIGLYQFIPKTLSRLVDRLELSDDVMFSPDVQDRLSDLLLEEAGLLDARRGAMSRKVFMNNLAKIWAGLPTSNGKSYYHGHAGNRATVTWAEFDKVMVQAFPARVAQNDVPAVK</sequence>
<dbReference type="Proteomes" id="UP000064920">
    <property type="component" value="Chromosome"/>
</dbReference>
<name>A0A0N7HIL1_9RHOB</name>
<protein>
    <submittedName>
        <fullName evidence="1">Uncharacterized protein</fullName>
    </submittedName>
</protein>
<dbReference type="SUPFAM" id="SSF53955">
    <property type="entry name" value="Lysozyme-like"/>
    <property type="match status" value="1"/>
</dbReference>
<keyword evidence="2" id="KW-1185">Reference proteome</keyword>
<gene>
    <name evidence="1" type="ORF">IMCC12053_1578</name>
</gene>
<proteinExistence type="predicted"/>
<accession>A0A0N7HIL1</accession>
<dbReference type="RefSeq" id="WP_082389060.1">
    <property type="nucleotide sequence ID" value="NZ_FOSM01000002.1"/>
</dbReference>
<dbReference type="AlphaFoldDB" id="A0A0N7HIL1"/>
<dbReference type="STRING" id="1397108.IMCC12053_1578"/>
<evidence type="ECO:0000313" key="1">
    <source>
        <dbReference type="EMBL" id="ALI55525.1"/>
    </source>
</evidence>
<dbReference type="InterPro" id="IPR023346">
    <property type="entry name" value="Lysozyme-like_dom_sf"/>
</dbReference>
<organism evidence="1 2">
    <name type="scientific">Celeribacter marinus</name>
    <dbReference type="NCBI Taxonomy" id="1397108"/>
    <lineage>
        <taxon>Bacteria</taxon>
        <taxon>Pseudomonadati</taxon>
        <taxon>Pseudomonadota</taxon>
        <taxon>Alphaproteobacteria</taxon>
        <taxon>Rhodobacterales</taxon>
        <taxon>Roseobacteraceae</taxon>
        <taxon>Celeribacter</taxon>
    </lineage>
</organism>
<dbReference type="Gene3D" id="1.10.530.10">
    <property type="match status" value="1"/>
</dbReference>
<dbReference type="PATRIC" id="fig|1397108.4.peg.1612"/>